<gene>
    <name evidence="8" type="ORF">JR316_002696</name>
</gene>
<name>A0A8H7Y3Z7_PSICU</name>
<dbReference type="Gene3D" id="1.20.1250.20">
    <property type="entry name" value="MFS general substrate transporter like domains"/>
    <property type="match status" value="1"/>
</dbReference>
<feature type="transmembrane region" description="Helical" evidence="7">
    <location>
        <begin position="361"/>
        <end position="386"/>
    </location>
</feature>
<feature type="transmembrane region" description="Helical" evidence="7">
    <location>
        <begin position="224"/>
        <end position="246"/>
    </location>
</feature>
<evidence type="ECO:0000256" key="7">
    <source>
        <dbReference type="SAM" id="Phobius"/>
    </source>
</evidence>
<comment type="similarity">
    <text evidence="2">Belongs to the major facilitator superfamily.</text>
</comment>
<dbReference type="Pfam" id="PF07690">
    <property type="entry name" value="MFS_1"/>
    <property type="match status" value="1"/>
</dbReference>
<dbReference type="PANTHER" id="PTHR23514">
    <property type="entry name" value="BYPASS OF STOP CODON PROTEIN 6"/>
    <property type="match status" value="1"/>
</dbReference>
<organism evidence="8">
    <name type="scientific">Psilocybe cubensis</name>
    <name type="common">Psychedelic mushroom</name>
    <name type="synonym">Stropharia cubensis</name>
    <dbReference type="NCBI Taxonomy" id="181762"/>
    <lineage>
        <taxon>Eukaryota</taxon>
        <taxon>Fungi</taxon>
        <taxon>Dikarya</taxon>
        <taxon>Basidiomycota</taxon>
        <taxon>Agaricomycotina</taxon>
        <taxon>Agaricomycetes</taxon>
        <taxon>Agaricomycetidae</taxon>
        <taxon>Agaricales</taxon>
        <taxon>Agaricineae</taxon>
        <taxon>Strophariaceae</taxon>
        <taxon>Psilocybe</taxon>
    </lineage>
</organism>
<evidence type="ECO:0000256" key="4">
    <source>
        <dbReference type="ARBA" id="ARBA00022692"/>
    </source>
</evidence>
<dbReference type="GO" id="GO:0016020">
    <property type="term" value="C:membrane"/>
    <property type="evidence" value="ECO:0007669"/>
    <property type="project" value="TreeGrafter"/>
</dbReference>
<reference evidence="8" key="1">
    <citation type="submission" date="2021-02" db="EMBL/GenBank/DDBJ databases">
        <title>Psilocybe cubensis genome.</title>
        <authorList>
            <person name="Mckernan K.J."/>
            <person name="Crawford S."/>
            <person name="Trippe A."/>
            <person name="Kane L.T."/>
            <person name="Mclaughlin S."/>
        </authorList>
    </citation>
    <scope>NUCLEOTIDE SEQUENCE [LARGE SCALE GENOMIC DNA]</scope>
    <source>
        <strain evidence="8">MGC-MH-2018</strain>
    </source>
</reference>
<evidence type="ECO:0008006" key="9">
    <source>
        <dbReference type="Google" id="ProtNLM"/>
    </source>
</evidence>
<comment type="subcellular location">
    <subcellularLocation>
        <location evidence="1">Endomembrane system</location>
        <topology evidence="1">Multi-pass membrane protein</topology>
    </subcellularLocation>
</comment>
<feature type="transmembrane region" description="Helical" evidence="7">
    <location>
        <begin position="89"/>
        <end position="107"/>
    </location>
</feature>
<evidence type="ECO:0000256" key="3">
    <source>
        <dbReference type="ARBA" id="ARBA00022448"/>
    </source>
</evidence>
<dbReference type="OrthoDB" id="413079at2759"/>
<dbReference type="InterPro" id="IPR051788">
    <property type="entry name" value="MFS_Transporter"/>
</dbReference>
<dbReference type="PANTHER" id="PTHR23514:SF3">
    <property type="entry name" value="BYPASS OF STOP CODON PROTEIN 6"/>
    <property type="match status" value="1"/>
</dbReference>
<dbReference type="SUPFAM" id="SSF103473">
    <property type="entry name" value="MFS general substrate transporter"/>
    <property type="match status" value="1"/>
</dbReference>
<evidence type="ECO:0000256" key="5">
    <source>
        <dbReference type="ARBA" id="ARBA00022989"/>
    </source>
</evidence>
<dbReference type="EMBL" id="JAFIQS010000002">
    <property type="protein sequence ID" value="KAG5173186.1"/>
    <property type="molecule type" value="Genomic_DNA"/>
</dbReference>
<keyword evidence="3" id="KW-0813">Transport</keyword>
<dbReference type="AlphaFoldDB" id="A0A8H7Y3Z7"/>
<dbReference type="InterPro" id="IPR036259">
    <property type="entry name" value="MFS_trans_sf"/>
</dbReference>
<dbReference type="GO" id="GO:0022857">
    <property type="term" value="F:transmembrane transporter activity"/>
    <property type="evidence" value="ECO:0007669"/>
    <property type="project" value="InterPro"/>
</dbReference>
<keyword evidence="4 7" id="KW-0812">Transmembrane</keyword>
<keyword evidence="5 7" id="KW-1133">Transmembrane helix</keyword>
<evidence type="ECO:0000256" key="6">
    <source>
        <dbReference type="ARBA" id="ARBA00023136"/>
    </source>
</evidence>
<evidence type="ECO:0000256" key="1">
    <source>
        <dbReference type="ARBA" id="ARBA00004127"/>
    </source>
</evidence>
<sequence length="461" mass="49211">MALADHRGLEIESIFPAAAERIPLLRDPLSESVFGELYYWKYDYRHTRAGYLQIAALCVSLFVLGWGDASSGPLLPDILRTYHIDYDTVSWTYAFTCAVIFLGVMFTIPLNDRFGFGKVTYLGSALQAICFFIQALPACFPVFAGSSFIGGIGIAIESAQANGYVAILRRGGELKMGLLQSAYGFGSLLAPLCSMQFANHTKTPIAKPPAHFRQGEESWKDRLWHLHFLISFALAAINCTVLKAVFGDATQEECLRQCGEITDSDGASLVTGASGINNGGGTSTSTSTDVNVHFSVNIESIAAATTSITTTTAAITATTTAIASNATAIATSVATDFANTLRSRVNALITKYTRLLCTPSVHFLALFNVVYVGIETTIGGWIVVYLMEAHIGSGTGAEMEQGGAGAAYVASSFFSGLTLGRVALVPVTQKVSLSIGNLILDRRKPRGALLLVTLYHVGVSF</sequence>
<evidence type="ECO:0000313" key="8">
    <source>
        <dbReference type="EMBL" id="KAG5173186.1"/>
    </source>
</evidence>
<keyword evidence="6 7" id="KW-0472">Membrane</keyword>
<feature type="transmembrane region" description="Helical" evidence="7">
    <location>
        <begin position="49"/>
        <end position="69"/>
    </location>
</feature>
<comment type="caution">
    <text evidence="8">The sequence shown here is derived from an EMBL/GenBank/DDBJ whole genome shotgun (WGS) entry which is preliminary data.</text>
</comment>
<protein>
    <recommendedName>
        <fullName evidence="9">MFS general substrate transporter</fullName>
    </recommendedName>
</protein>
<accession>A0A8H7Y3Z7</accession>
<dbReference type="InterPro" id="IPR011701">
    <property type="entry name" value="MFS"/>
</dbReference>
<proteinExistence type="inferred from homology"/>
<evidence type="ECO:0000256" key="2">
    <source>
        <dbReference type="ARBA" id="ARBA00008335"/>
    </source>
</evidence>
<dbReference type="GO" id="GO:0012505">
    <property type="term" value="C:endomembrane system"/>
    <property type="evidence" value="ECO:0007669"/>
    <property type="project" value="UniProtKB-SubCell"/>
</dbReference>
<feature type="transmembrane region" description="Helical" evidence="7">
    <location>
        <begin position="406"/>
        <end position="424"/>
    </location>
</feature>
<feature type="transmembrane region" description="Helical" evidence="7">
    <location>
        <begin position="119"/>
        <end position="136"/>
    </location>
</feature>